<feature type="transmembrane region" description="Helical" evidence="9">
    <location>
        <begin position="259"/>
        <end position="279"/>
    </location>
</feature>
<feature type="region of interest" description="Disordered" evidence="8">
    <location>
        <begin position="501"/>
        <end position="525"/>
    </location>
</feature>
<feature type="transmembrane region" description="Helical" evidence="9">
    <location>
        <begin position="317"/>
        <end position="336"/>
    </location>
</feature>
<dbReference type="Pfam" id="PF02028">
    <property type="entry name" value="BCCT"/>
    <property type="match status" value="1"/>
</dbReference>
<keyword evidence="6 9" id="KW-1133">Transmembrane helix</keyword>
<accession>A0ABV1D9W2</accession>
<evidence type="ECO:0000313" key="10">
    <source>
        <dbReference type="EMBL" id="MEQ2427165.1"/>
    </source>
</evidence>
<feature type="transmembrane region" description="Helical" evidence="9">
    <location>
        <begin position="446"/>
        <end position="465"/>
    </location>
</feature>
<feature type="transmembrane region" description="Helical" evidence="9">
    <location>
        <begin position="227"/>
        <end position="247"/>
    </location>
</feature>
<comment type="caution">
    <text evidence="10">The sequence shown here is derived from an EMBL/GenBank/DDBJ whole genome shotgun (WGS) entry which is preliminary data.</text>
</comment>
<evidence type="ECO:0000256" key="9">
    <source>
        <dbReference type="SAM" id="Phobius"/>
    </source>
</evidence>
<sequence>MKKLRKTVFFPTFILMVLAVILCLTQTDAFLGIVQGLNTWVKINFGWLFTLTSLAMVVICVIVYFSPIGNKVIGGRDAKPLLGVREWFAVSLCTTVAAGMILWAAAEPIFHLAAPPAFLGIEPNSNEAAMFSLSTMFVHWTITPYAIYCVPGLMFAIAYYNMKQPYSFQGCISPAIGLGRTKKCLSLLDSICLFTMACGMASSLGTGILSVSGGVSNITGIASRPALWTLVACVIITVFIISSASGLMKGIRFLSTFNVRLFMVIILMLFIMGPTAYILNLTTESFGVFADNFFTRNLFTGTLDPEHWTHFWTISYFGNWMAWAPVTALFLGRISYGHTVKDFIKINLAVPSLFCVFWIGIFGGSAIYYHLNVQDLYVLIQAEGFEKVLYQVLGFIPLGKITIPLIVFATFISFVTAADSTINAMSGLCWKGTNPENPEAPTVLKILWGILIGSIAILMINTQGVAGLKQLSAFGGLPAMFLLILCMVSLMKVVSRPTLMDSGPDGNEGHPDSSLPKDDQMEDAG</sequence>
<evidence type="ECO:0000256" key="2">
    <source>
        <dbReference type="ARBA" id="ARBA00005658"/>
    </source>
</evidence>
<dbReference type="PANTHER" id="PTHR30047:SF7">
    <property type="entry name" value="HIGH-AFFINITY CHOLINE TRANSPORT PROTEIN"/>
    <property type="match status" value="1"/>
</dbReference>
<feature type="transmembrane region" description="Helical" evidence="9">
    <location>
        <begin position="348"/>
        <end position="369"/>
    </location>
</feature>
<keyword evidence="11" id="KW-1185">Reference proteome</keyword>
<proteinExistence type="inferred from homology"/>
<keyword evidence="5 9" id="KW-0812">Transmembrane</keyword>
<dbReference type="InterPro" id="IPR000060">
    <property type="entry name" value="BCCT_transptr"/>
</dbReference>
<feature type="transmembrane region" description="Helical" evidence="9">
    <location>
        <begin position="471"/>
        <end position="490"/>
    </location>
</feature>
<dbReference type="RefSeq" id="WP_008722559.1">
    <property type="nucleotide sequence ID" value="NZ_JBBMFM010000091.1"/>
</dbReference>
<dbReference type="EMBL" id="JBBMFM010000091">
    <property type="protein sequence ID" value="MEQ2427165.1"/>
    <property type="molecule type" value="Genomic_DNA"/>
</dbReference>
<keyword evidence="7 9" id="KW-0472">Membrane</keyword>
<protein>
    <submittedName>
        <fullName evidence="10">BCCT family transporter</fullName>
    </submittedName>
</protein>
<feature type="transmembrane region" description="Helical" evidence="9">
    <location>
        <begin position="137"/>
        <end position="160"/>
    </location>
</feature>
<feature type="transmembrane region" description="Helical" evidence="9">
    <location>
        <begin position="191"/>
        <end position="215"/>
    </location>
</feature>
<evidence type="ECO:0000256" key="5">
    <source>
        <dbReference type="ARBA" id="ARBA00022692"/>
    </source>
</evidence>
<evidence type="ECO:0000256" key="1">
    <source>
        <dbReference type="ARBA" id="ARBA00004651"/>
    </source>
</evidence>
<dbReference type="PANTHER" id="PTHR30047">
    <property type="entry name" value="HIGH-AFFINITY CHOLINE TRANSPORT PROTEIN-RELATED"/>
    <property type="match status" value="1"/>
</dbReference>
<organism evidence="10 11">
    <name type="scientific">Enterocloster hominis</name>
    <name type="common">ex Hitch et al. 2024</name>
    <dbReference type="NCBI Taxonomy" id="1917870"/>
    <lineage>
        <taxon>Bacteria</taxon>
        <taxon>Bacillati</taxon>
        <taxon>Bacillota</taxon>
        <taxon>Clostridia</taxon>
        <taxon>Lachnospirales</taxon>
        <taxon>Lachnospiraceae</taxon>
        <taxon>Enterocloster</taxon>
    </lineage>
</organism>
<feature type="compositionally biased region" description="Basic and acidic residues" evidence="8">
    <location>
        <begin position="507"/>
        <end position="519"/>
    </location>
</feature>
<reference evidence="10 11" key="1">
    <citation type="submission" date="2024-03" db="EMBL/GenBank/DDBJ databases">
        <title>Human intestinal bacterial collection.</title>
        <authorList>
            <person name="Pauvert C."/>
            <person name="Hitch T.C.A."/>
            <person name="Clavel T."/>
        </authorList>
    </citation>
    <scope>NUCLEOTIDE SEQUENCE [LARGE SCALE GENOMIC DNA]</scope>
    <source>
        <strain evidence="10 11">CLA-SR-H021</strain>
    </source>
</reference>
<evidence type="ECO:0000256" key="4">
    <source>
        <dbReference type="ARBA" id="ARBA00022475"/>
    </source>
</evidence>
<keyword evidence="4" id="KW-1003">Cell membrane</keyword>
<evidence type="ECO:0000313" key="11">
    <source>
        <dbReference type="Proteomes" id="UP001454086"/>
    </source>
</evidence>
<evidence type="ECO:0000256" key="7">
    <source>
        <dbReference type="ARBA" id="ARBA00023136"/>
    </source>
</evidence>
<feature type="transmembrane region" description="Helical" evidence="9">
    <location>
        <begin position="389"/>
        <end position="415"/>
    </location>
</feature>
<evidence type="ECO:0000256" key="3">
    <source>
        <dbReference type="ARBA" id="ARBA00022448"/>
    </source>
</evidence>
<keyword evidence="3" id="KW-0813">Transport</keyword>
<feature type="transmembrane region" description="Helical" evidence="9">
    <location>
        <begin position="45"/>
        <end position="66"/>
    </location>
</feature>
<gene>
    <name evidence="10" type="ORF">WMQ36_19545</name>
</gene>
<comment type="subcellular location">
    <subcellularLocation>
        <location evidence="1">Cell membrane</location>
        <topology evidence="1">Multi-pass membrane protein</topology>
    </subcellularLocation>
</comment>
<dbReference type="Proteomes" id="UP001454086">
    <property type="component" value="Unassembled WGS sequence"/>
</dbReference>
<name>A0ABV1D9W2_9FIRM</name>
<evidence type="ECO:0000256" key="6">
    <source>
        <dbReference type="ARBA" id="ARBA00022989"/>
    </source>
</evidence>
<evidence type="ECO:0000256" key="8">
    <source>
        <dbReference type="SAM" id="MobiDB-lite"/>
    </source>
</evidence>
<comment type="similarity">
    <text evidence="2">Belongs to the BCCT transporter (TC 2.A.15) family.</text>
</comment>
<feature type="transmembrane region" description="Helical" evidence="9">
    <location>
        <begin position="87"/>
        <end position="106"/>
    </location>
</feature>